<organism evidence="1 2">
    <name type="scientific">Thermanaerosceptrum fracticalcis</name>
    <dbReference type="NCBI Taxonomy" id="1712410"/>
    <lineage>
        <taxon>Bacteria</taxon>
        <taxon>Bacillati</taxon>
        <taxon>Bacillota</taxon>
        <taxon>Clostridia</taxon>
        <taxon>Eubacteriales</taxon>
        <taxon>Peptococcaceae</taxon>
        <taxon>Thermanaerosceptrum</taxon>
    </lineage>
</organism>
<evidence type="ECO:0000313" key="2">
    <source>
        <dbReference type="Proteomes" id="UP000515847"/>
    </source>
</evidence>
<dbReference type="Proteomes" id="UP000515847">
    <property type="component" value="Chromosome"/>
</dbReference>
<evidence type="ECO:0000313" key="1">
    <source>
        <dbReference type="EMBL" id="QNB46750.1"/>
    </source>
</evidence>
<accession>A0A7G6E3U6</accession>
<reference evidence="1 2" key="1">
    <citation type="journal article" date="2019" name="Front. Microbiol.">
        <title>Thermoanaerosceptrum fracticalcis gen. nov. sp. nov., a Novel Fumarate-Fermenting Microorganism From a Deep Fractured Carbonate Aquifer of the US Great Basin.</title>
        <authorList>
            <person name="Hamilton-Brehm S.D."/>
            <person name="Stewart L.E."/>
            <person name="Zavarin M."/>
            <person name="Caldwell M."/>
            <person name="Lawson P.A."/>
            <person name="Onstott T.C."/>
            <person name="Grzymski J."/>
            <person name="Neveux I."/>
            <person name="Lollar B.S."/>
            <person name="Russell C.E."/>
            <person name="Moser D.P."/>
        </authorList>
    </citation>
    <scope>NUCLEOTIDE SEQUENCE [LARGE SCALE GENOMIC DNA]</scope>
    <source>
        <strain evidence="1 2">DRI-13</strain>
    </source>
</reference>
<sequence length="53" mass="6095">MGDVEKVTKEQHDAQVWKRVLEAVKSVRYGSVTIIIQDGRVVQIDKCEKIRLV</sequence>
<dbReference type="AlphaFoldDB" id="A0A7G6E3U6"/>
<dbReference type="OrthoDB" id="1684946at2"/>
<dbReference type="InterPro" id="IPR018743">
    <property type="entry name" value="DUF2292"/>
</dbReference>
<name>A0A7G6E3U6_THEFR</name>
<proteinExistence type="predicted"/>
<dbReference type="KEGG" id="tfr:BR63_10785"/>
<protein>
    <submittedName>
        <fullName evidence="1">DUF2292 domain-containing protein</fullName>
    </submittedName>
</protein>
<keyword evidence="2" id="KW-1185">Reference proteome</keyword>
<dbReference type="Pfam" id="PF10055">
    <property type="entry name" value="DUF2292"/>
    <property type="match status" value="1"/>
</dbReference>
<dbReference type="EMBL" id="CP045798">
    <property type="protein sequence ID" value="QNB46750.1"/>
    <property type="molecule type" value="Genomic_DNA"/>
</dbReference>
<gene>
    <name evidence="1" type="ORF">BR63_10785</name>
</gene>